<keyword evidence="3" id="KW-1185">Reference proteome</keyword>
<dbReference type="Gene3D" id="2.60.40.740">
    <property type="match status" value="5"/>
</dbReference>
<gene>
    <name evidence="2" type="ORF">SAMN05421741_11714</name>
</gene>
<dbReference type="OrthoDB" id="9805017at2"/>
<dbReference type="Proteomes" id="UP000199036">
    <property type="component" value="Unassembled WGS sequence"/>
</dbReference>
<accession>A0A1I5DSP9</accession>
<sequence length="1759" mass="183486">MKNKILTSITGRLIVFLALMTFGLEAVTAQTVLNNNKVRIGNGTESSINSSGNMQQPFYYNQTLNLWRKLTFSSYPLDNAFATGGSGTSEWNINGTLVENPLLTGQVIDYSQYVSTGTNMGYGKIISTGNITIGAATLQVEYTYTLGQNSSFIQVKCKVTNVGNATATNVRTWLGTRDDYVGNNDRPTKTRGNLVNGAFATVSSTSVQAKALKIESGVEGVLFYTTHPRAYTSISSCCSFINAINTDPLNSAVSVTSDNSYAMYVRFNDLPVGASDEFSLYYAAGDIADLEEIINEVAQASGAISNITTNSAVFTSSSPAATTGYYVVVPQGATPPTAAQIQAGTNYGSTVVANSGTAAMAANASVTYNLTGLAPSTPYTLYFVSYNGTAYSTIYNANFTTLAPLTATMSSSTNLACNGGTSGAATVTAAGANPPYTYLWSNGATTATVTGLAAGTYTVTVTDSNNQTATQTVTITQPAALVASPASQTNVSCNGGSNGSAAVAVTGGTGSYTYSWAPSGGTAAAATGLAAGTYTVTVTDANGCEATQNFTITQPTALAASADTQTNVSCNSGSNGSASVAVTGGTGTYTYSWSPSGGTAATATGLAAGTYTVTVTDANGCEATQSFIITQPTALTATADTQTNVFCNGGSNGSASVAVAGGTGTYTYSWSPSGGTAAAATGLIAGTYTVTVTDANGCQATQSFTITQPSALSATTSASNVSCPGHYDGTAAINVTGGTAPYTYVWNNGGVTNVITGLTAGVYVVNVTDANGCQIEKQVFVNTTPDTTAPTPNKASLPTITKQCAVTAADIPVPTANDNCAGTVIATTTDELIYTDQGTYTITWTYNDRNGNRSTQLQTVIVKDVTKPIPAVASLPTITKQCAVTAADIPVPTANDNCAGIITATTTDALAYTAQGTYTINWTYNDGNGNTTIQQQTIIVDDVTVPVPTVATLPTITKECAVTAADIPVPTANDNCVGIISATTTDALAYTEQGTYTINWTYNDGNGNTTTQQQTIVVDDVTAPVPTVVTLPTITKECAVTAADIPVPTANDNCVGIISATTTDALAYTEQGTYTINWTYNDGNGNTVTQLQTVIVKDVTKPIPAVASLPTITRECAVTPADIPVPTANDNCVGIISATTTDALTYTEQGTYTINWTYNDGNGNMTTQQQTIVVDDVTSPVPTVATLPTITKECAVTAVDIPVPTAIDNCAGTITATTTDALVYTAQGTYTINWTYNDGNGNTATQQQTIVVDDVTAPVPTVATLPTITKECTVTAADIPVPTANDNCVGIISATTTDALTYTEQGTYTINWTYNDGNGNTYVQQQTVIVEESPLAAIVLNDLTTVYDSTVHNLMVANMPAGAAVSYSIAPQAEEDNGAVNAGTYTVTAVVTPPASAVNCEPVTLTAELVIEKAAQNIQFDELEVVLLETAADFQLDATASSGLPVTYTYTYDQSTPAATVSPEGWVEILHSGSVLITAHQQGDSNYLPAASVERSLIIESKDASIQQIVVNGVVYTDPDAVIYYMLDCNDTTNEVPVQIDAEFGATVSPARDFVIGIPKPGVYRNTVEVVSEDGTNVQRYQIIVERPFAFDDIVVQKFNNTLLINNNPQTNGGYRFVKYEWYRNDVLIGTEQVYSAGNSKQDILDENALYRAVLTTENGDVIHTCASEITRTNNFKINVYPNPVRVNEQLQVVFDYPSAAFKGASASLYTTSGKLLQSVKLNEKVSSVQLPAGLSEGIYMLVLQIEGRQETVKVVVKQ</sequence>
<evidence type="ECO:0000256" key="1">
    <source>
        <dbReference type="ARBA" id="ARBA00022729"/>
    </source>
</evidence>
<organism evidence="2 3">
    <name type="scientific">Paenimyroides ummariense</name>
    <dbReference type="NCBI Taxonomy" id="913024"/>
    <lineage>
        <taxon>Bacteria</taxon>
        <taxon>Pseudomonadati</taxon>
        <taxon>Bacteroidota</taxon>
        <taxon>Flavobacteriia</taxon>
        <taxon>Flavobacteriales</taxon>
        <taxon>Flavobacteriaceae</taxon>
        <taxon>Paenimyroides</taxon>
    </lineage>
</organism>
<reference evidence="3" key="1">
    <citation type="submission" date="2016-10" db="EMBL/GenBank/DDBJ databases">
        <authorList>
            <person name="Varghese N."/>
            <person name="Submissions S."/>
        </authorList>
    </citation>
    <scope>NUCLEOTIDE SEQUENCE [LARGE SCALE GENOMIC DNA]</scope>
    <source>
        <strain evidence="3">DS-12</strain>
    </source>
</reference>
<dbReference type="STRING" id="913024.SAMN05421741_11714"/>
<evidence type="ECO:0000313" key="3">
    <source>
        <dbReference type="Proteomes" id="UP000199036"/>
    </source>
</evidence>
<dbReference type="Pfam" id="PF13573">
    <property type="entry name" value="SprB"/>
    <property type="match status" value="5"/>
</dbReference>
<dbReference type="RefSeq" id="WP_091524416.1">
    <property type="nucleotide sequence ID" value="NZ_FOVI01000017.1"/>
</dbReference>
<dbReference type="Gene3D" id="2.60.40.10">
    <property type="entry name" value="Immunoglobulins"/>
    <property type="match status" value="1"/>
</dbReference>
<dbReference type="NCBIfam" id="TIGR04183">
    <property type="entry name" value="Por_Secre_tail"/>
    <property type="match status" value="1"/>
</dbReference>
<protein>
    <submittedName>
        <fullName evidence="2">Por secretion system C-terminal sorting domain-containing protein</fullName>
    </submittedName>
</protein>
<dbReference type="InterPro" id="IPR026444">
    <property type="entry name" value="Secre_tail"/>
</dbReference>
<dbReference type="EMBL" id="FOVI01000017">
    <property type="protein sequence ID" value="SFO02238.1"/>
    <property type="molecule type" value="Genomic_DNA"/>
</dbReference>
<dbReference type="InterPro" id="IPR013783">
    <property type="entry name" value="Ig-like_fold"/>
</dbReference>
<evidence type="ECO:0000313" key="2">
    <source>
        <dbReference type="EMBL" id="SFO02238.1"/>
    </source>
</evidence>
<name>A0A1I5DSP9_9FLAO</name>
<dbReference type="InterPro" id="IPR025667">
    <property type="entry name" value="SprB_repeat"/>
</dbReference>
<proteinExistence type="predicted"/>
<keyword evidence="1" id="KW-0732">Signal</keyword>